<reference evidence="2 3" key="1">
    <citation type="submission" date="2019-06" db="EMBL/GenBank/DDBJ databases">
        <title>Whole genome shotgun sequence of Vibrio comitans NBRC 102076.</title>
        <authorList>
            <person name="Hosoyama A."/>
            <person name="Uohara A."/>
            <person name="Ohji S."/>
            <person name="Ichikawa N."/>
        </authorList>
    </citation>
    <scope>NUCLEOTIDE SEQUENCE [LARGE SCALE GENOMIC DNA]</scope>
    <source>
        <strain evidence="2 3">NBRC 102076</strain>
    </source>
</reference>
<evidence type="ECO:0000259" key="1">
    <source>
        <dbReference type="PROSITE" id="PS51481"/>
    </source>
</evidence>
<dbReference type="Gene3D" id="3.40.50.10440">
    <property type="entry name" value="Dihydroxyacetone kinase, domain 1"/>
    <property type="match status" value="1"/>
</dbReference>
<protein>
    <submittedName>
        <fullName evidence="2">Dihydroxyacetone kinase subunit DhaK</fullName>
    </submittedName>
</protein>
<accession>A0A4Y3IQ07</accession>
<dbReference type="AlphaFoldDB" id="A0A4Y3IQ07"/>
<keyword evidence="2" id="KW-0808">Transferase</keyword>
<feature type="domain" description="DhaK" evidence="1">
    <location>
        <begin position="7"/>
        <end position="328"/>
    </location>
</feature>
<dbReference type="PROSITE" id="PS51481">
    <property type="entry name" value="DHAK"/>
    <property type="match status" value="1"/>
</dbReference>
<dbReference type="GO" id="GO:0019563">
    <property type="term" value="P:glycerol catabolic process"/>
    <property type="evidence" value="ECO:0007669"/>
    <property type="project" value="TreeGrafter"/>
</dbReference>
<dbReference type="SUPFAM" id="SSF82549">
    <property type="entry name" value="DAK1/DegV-like"/>
    <property type="match status" value="1"/>
</dbReference>
<dbReference type="InterPro" id="IPR050861">
    <property type="entry name" value="Dihydroxyacetone_Kinase"/>
</dbReference>
<proteinExistence type="predicted"/>
<dbReference type="RefSeq" id="WP_141271963.1">
    <property type="nucleotide sequence ID" value="NZ_BJLH01000012.1"/>
</dbReference>
<evidence type="ECO:0000313" key="3">
    <source>
        <dbReference type="Proteomes" id="UP000318242"/>
    </source>
</evidence>
<gene>
    <name evidence="2" type="ORF">VCO01S_28040</name>
</gene>
<dbReference type="GO" id="GO:0004371">
    <property type="term" value="F:glycerone kinase activity"/>
    <property type="evidence" value="ECO:0007669"/>
    <property type="project" value="InterPro"/>
</dbReference>
<dbReference type="PANTHER" id="PTHR28629:SF4">
    <property type="entry name" value="TRIOKINASE_FMN CYCLASE"/>
    <property type="match status" value="1"/>
</dbReference>
<dbReference type="OrthoDB" id="9806345at2"/>
<dbReference type="Proteomes" id="UP000318242">
    <property type="component" value="Unassembled WGS sequence"/>
</dbReference>
<name>A0A4Y3IQ07_9VIBR</name>
<evidence type="ECO:0000313" key="2">
    <source>
        <dbReference type="EMBL" id="GEA61611.1"/>
    </source>
</evidence>
<keyword evidence="3" id="KW-1185">Reference proteome</keyword>
<dbReference type="Gene3D" id="3.30.1180.20">
    <property type="entry name" value="Dihydroxyacetone kinase, domain 2"/>
    <property type="match status" value="1"/>
</dbReference>
<dbReference type="EMBL" id="BJLH01000012">
    <property type="protein sequence ID" value="GEA61611.1"/>
    <property type="molecule type" value="Genomic_DNA"/>
</dbReference>
<dbReference type="GO" id="GO:0005829">
    <property type="term" value="C:cytosol"/>
    <property type="evidence" value="ECO:0007669"/>
    <property type="project" value="TreeGrafter"/>
</dbReference>
<comment type="caution">
    <text evidence="2">The sequence shown here is derived from an EMBL/GenBank/DDBJ whole genome shotgun (WGS) entry which is preliminary data.</text>
</comment>
<keyword evidence="2" id="KW-0418">Kinase</keyword>
<dbReference type="InterPro" id="IPR004006">
    <property type="entry name" value="DhaK_dom"/>
</dbReference>
<dbReference type="Pfam" id="PF02733">
    <property type="entry name" value="Dak1"/>
    <property type="match status" value="1"/>
</dbReference>
<sequence>MKKFINNAENITVELLQGYAMTFPSKIKVVSEKIVSRVTPKDPNKVAIVTLGGAGHEPALSGYVGEGLLDFSVVGDIFAAPGAPKVFEALKMADRPAGVLLVVLNHEGDVMAANMAMEMAKREGINVKMLLTHEDISAGLNADVKDRRGLAGCVPVYKLVGAAAEEGLSLDDVHRIGEKFGQSMATLAVAMSNATHPQSGMAIGDLASDEMEIGMGQHGEGGGGRMKIQTADDTAHIMVDQLCKAIDVKPGDDLMLMINGSGATTLMEMFIVARACHLSLQEKQASVARSKVEEILTVQEMAGFQMCIGKFDSETLRYWDKPCNAPYWIQQ</sequence>
<organism evidence="2 3">
    <name type="scientific">Vibrio comitans NBRC 102076</name>
    <dbReference type="NCBI Taxonomy" id="1219078"/>
    <lineage>
        <taxon>Bacteria</taxon>
        <taxon>Pseudomonadati</taxon>
        <taxon>Pseudomonadota</taxon>
        <taxon>Gammaproteobacteria</taxon>
        <taxon>Vibrionales</taxon>
        <taxon>Vibrionaceae</taxon>
        <taxon>Vibrio</taxon>
    </lineage>
</organism>
<dbReference type="PANTHER" id="PTHR28629">
    <property type="entry name" value="TRIOKINASE/FMN CYCLASE"/>
    <property type="match status" value="1"/>
</dbReference>
<dbReference type="FunFam" id="3.40.50.10440:FF:000001">
    <property type="entry name" value="Dihydroxyacetone kinase, DhaK subunit"/>
    <property type="match status" value="1"/>
</dbReference>